<protein>
    <recommendedName>
        <fullName evidence="6">Phage tail protein</fullName>
    </recommendedName>
</protein>
<keyword evidence="5" id="KW-1185">Reference proteome</keyword>
<keyword evidence="3" id="KW-0812">Transmembrane</keyword>
<feature type="transmembrane region" description="Helical" evidence="3">
    <location>
        <begin position="640"/>
        <end position="662"/>
    </location>
</feature>
<accession>A0ABV3KUD9</accession>
<evidence type="ECO:0000256" key="1">
    <source>
        <dbReference type="SAM" id="Coils"/>
    </source>
</evidence>
<proteinExistence type="predicted"/>
<evidence type="ECO:0000256" key="3">
    <source>
        <dbReference type="SAM" id="Phobius"/>
    </source>
</evidence>
<evidence type="ECO:0008006" key="6">
    <source>
        <dbReference type="Google" id="ProtNLM"/>
    </source>
</evidence>
<feature type="transmembrane region" description="Helical" evidence="3">
    <location>
        <begin position="226"/>
        <end position="249"/>
    </location>
</feature>
<organism evidence="4 5">
    <name type="scientific">Streptomyces griseosporeus</name>
    <dbReference type="NCBI Taxonomy" id="1910"/>
    <lineage>
        <taxon>Bacteria</taxon>
        <taxon>Bacillati</taxon>
        <taxon>Actinomycetota</taxon>
        <taxon>Actinomycetes</taxon>
        <taxon>Kitasatosporales</taxon>
        <taxon>Streptomycetaceae</taxon>
        <taxon>Streptomyces</taxon>
    </lineage>
</organism>
<dbReference type="Proteomes" id="UP001553148">
    <property type="component" value="Unassembled WGS sequence"/>
</dbReference>
<feature type="compositionally biased region" description="Low complexity" evidence="2">
    <location>
        <begin position="320"/>
        <end position="330"/>
    </location>
</feature>
<gene>
    <name evidence="4" type="ORF">AB0470_25580</name>
</gene>
<evidence type="ECO:0000256" key="2">
    <source>
        <dbReference type="SAM" id="MobiDB-lite"/>
    </source>
</evidence>
<feature type="transmembrane region" description="Helical" evidence="3">
    <location>
        <begin position="200"/>
        <end position="220"/>
    </location>
</feature>
<feature type="transmembrane region" description="Helical" evidence="3">
    <location>
        <begin position="782"/>
        <end position="800"/>
    </location>
</feature>
<name>A0ABV3KUD9_STRGS</name>
<keyword evidence="3" id="KW-1133">Transmembrane helix</keyword>
<comment type="caution">
    <text evidence="4">The sequence shown here is derived from an EMBL/GenBank/DDBJ whole genome shotgun (WGS) entry which is preliminary data.</text>
</comment>
<feature type="transmembrane region" description="Helical" evidence="3">
    <location>
        <begin position="755"/>
        <end position="775"/>
    </location>
</feature>
<sequence length="894" mass="94959">MAAISVGSVEVDVVPNTQGIRSRLQAGLVPAANQVGEEMGRLIGRHISTQIAQAIRNGVTTGGRTATAPAARSGEQAGGAFGRTFRSRVQAAMQNLPRADVRIDETGFNADMARLRARLETLSNKRIGVDVDAATALAEVARLQEQLRRLGAEHPDVNVRVDTGQAIAELEALRAEINRLDGRTAKVDVDTRSATANLNLLTTAALAFGPAIIPVLPVVAAGLGSIAAAASAAAVGVGSVALVAVPAFMQIGKVLQAQKAAQDAATNATYQGGQAASQAARQSLQMASAQQSLATAERNGARQIAQAQAQVKQARQTAADAAAQAAQRNAEAARRVQDAERSLADAQRDARRAQEDVTAARKQAALELEDLNTRLADSVLSQRDAEIGLKEATLQRDAVLKAANSTELDKQKALLAYDQAVQRLKEQTTETARLKSETAAANQAGVEGSVTVRSAQERVADAQRKVADQARAVKDAQAEAARTQVETSRQVAEAQQRVSEATANVAVAQQNAADAVASAQRQIQSASMSTAGGVDQAAIAQAKYQAELAKLTPAARTTMTAYTNLKTAFGEWSKSLQPAVMPIFTRALDGMRRALPGLTPFVLDAASAITTLQDKASAGFKSKWWTDFVADLRKSVKPAIIGLGTAFGNIFKGIVLIIDAFLPHMSTISDTLQRITGKFADWAAGLKGSPEFEHFLSYSADMAPRLGDALRKIGDAFLSVGEAISPISTITMKVIGGIAEAIGIIAEHAPWFIKLIYGIIIATKLWSLAQAAFNLIMSANPLVLIGLAILALVGFVIYAYNKFGWFRAAVQVVWDALKKGASAVVDWFKGPFVNFFTKTIPGVFNTVLSWVRRNWPWLLGALSGPIGLAVVYIIKHWDDIKSGISTAWNWIKQY</sequence>
<keyword evidence="1" id="KW-0175">Coiled coil</keyword>
<evidence type="ECO:0000313" key="5">
    <source>
        <dbReference type="Proteomes" id="UP001553148"/>
    </source>
</evidence>
<dbReference type="EMBL" id="JBFAUJ010000011">
    <property type="protein sequence ID" value="MEV8462918.1"/>
    <property type="molecule type" value="Genomic_DNA"/>
</dbReference>
<feature type="coiled-coil region" evidence="1">
    <location>
        <begin position="417"/>
        <end position="511"/>
    </location>
</feature>
<evidence type="ECO:0000313" key="4">
    <source>
        <dbReference type="EMBL" id="MEV8462918.1"/>
    </source>
</evidence>
<feature type="region of interest" description="Disordered" evidence="2">
    <location>
        <begin position="320"/>
        <end position="350"/>
    </location>
</feature>
<keyword evidence="3" id="KW-0472">Membrane</keyword>
<reference evidence="4 5" key="1">
    <citation type="submission" date="2024-06" db="EMBL/GenBank/DDBJ databases">
        <title>The Natural Products Discovery Center: Release of the First 8490 Sequenced Strains for Exploring Actinobacteria Biosynthetic Diversity.</title>
        <authorList>
            <person name="Kalkreuter E."/>
            <person name="Kautsar S.A."/>
            <person name="Yang D."/>
            <person name="Bader C.D."/>
            <person name="Teijaro C.N."/>
            <person name="Fluegel L."/>
            <person name="Davis C.M."/>
            <person name="Simpson J.R."/>
            <person name="Lauterbach L."/>
            <person name="Steele A.D."/>
            <person name="Gui C."/>
            <person name="Meng S."/>
            <person name="Li G."/>
            <person name="Viehrig K."/>
            <person name="Ye F."/>
            <person name="Su P."/>
            <person name="Kiefer A.F."/>
            <person name="Nichols A."/>
            <person name="Cepeda A.J."/>
            <person name="Yan W."/>
            <person name="Fan B."/>
            <person name="Jiang Y."/>
            <person name="Adhikari A."/>
            <person name="Zheng C.-J."/>
            <person name="Schuster L."/>
            <person name="Cowan T.M."/>
            <person name="Smanski M.J."/>
            <person name="Chevrette M.G."/>
            <person name="De Carvalho L.P.S."/>
            <person name="Shen B."/>
        </authorList>
    </citation>
    <scope>NUCLEOTIDE SEQUENCE [LARGE SCALE GENOMIC DNA]</scope>
    <source>
        <strain evidence="4 5">NPDC052360</strain>
    </source>
</reference>
<feature type="compositionally biased region" description="Basic and acidic residues" evidence="2">
    <location>
        <begin position="331"/>
        <end position="350"/>
    </location>
</feature>
<feature type="non-terminal residue" evidence="4">
    <location>
        <position position="894"/>
    </location>
</feature>
<feature type="transmembrane region" description="Helical" evidence="3">
    <location>
        <begin position="855"/>
        <end position="874"/>
    </location>
</feature>